<comment type="pathway">
    <text evidence="3">Cofactor biosynthesis; adenosylcobalamin biosynthesis.</text>
</comment>
<comment type="cofactor">
    <cofactor evidence="1 12">
        <name>pyridoxal 5'-phosphate</name>
        <dbReference type="ChEBI" id="CHEBI:597326"/>
    </cofactor>
</comment>
<dbReference type="InterPro" id="IPR015422">
    <property type="entry name" value="PyrdxlP-dep_Trfase_small"/>
</dbReference>
<dbReference type="EMBL" id="QMQY01000054">
    <property type="protein sequence ID" value="RLE50628.1"/>
    <property type="molecule type" value="Genomic_DNA"/>
</dbReference>
<dbReference type="PROSITE" id="PS00105">
    <property type="entry name" value="AA_TRANSFER_CLASS_1"/>
    <property type="match status" value="1"/>
</dbReference>
<name>A0A497EVF2_9CREN</name>
<evidence type="ECO:0000256" key="1">
    <source>
        <dbReference type="ARBA" id="ARBA00001933"/>
    </source>
</evidence>
<dbReference type="GO" id="GO:0004400">
    <property type="term" value="F:histidinol-phosphate transaminase activity"/>
    <property type="evidence" value="ECO:0007669"/>
    <property type="project" value="UniProtKB-UniRule"/>
</dbReference>
<dbReference type="PANTHER" id="PTHR42885:SF1">
    <property type="entry name" value="THREONINE-PHOSPHATE DECARBOXYLASE"/>
    <property type="match status" value="1"/>
</dbReference>
<dbReference type="Gene3D" id="3.90.1150.10">
    <property type="entry name" value="Aspartate Aminotransferase, domain 1"/>
    <property type="match status" value="1"/>
</dbReference>
<evidence type="ECO:0000256" key="9">
    <source>
        <dbReference type="ARBA" id="ARBA00023102"/>
    </source>
</evidence>
<evidence type="ECO:0000256" key="4">
    <source>
        <dbReference type="ARBA" id="ARBA00022573"/>
    </source>
</evidence>
<dbReference type="GO" id="GO:0048472">
    <property type="term" value="F:threonine-phosphate decarboxylase activity"/>
    <property type="evidence" value="ECO:0007669"/>
    <property type="project" value="UniProtKB-EC"/>
</dbReference>
<proteinExistence type="inferred from homology"/>
<evidence type="ECO:0000256" key="6">
    <source>
        <dbReference type="ARBA" id="ARBA00022605"/>
    </source>
</evidence>
<dbReference type="Proteomes" id="UP000281962">
    <property type="component" value="Unassembled WGS sequence"/>
</dbReference>
<organism evidence="14 15">
    <name type="scientific">Thermoproteota archaeon</name>
    <dbReference type="NCBI Taxonomy" id="2056631"/>
    <lineage>
        <taxon>Archaea</taxon>
        <taxon>Thermoproteota</taxon>
    </lineage>
</organism>
<comment type="caution">
    <text evidence="14">The sequence shown here is derived from an EMBL/GenBank/DDBJ whole genome shotgun (WGS) entry which is preliminary data.</text>
</comment>
<dbReference type="InterPro" id="IPR004839">
    <property type="entry name" value="Aminotransferase_I/II_large"/>
</dbReference>
<keyword evidence="9 12" id="KW-0368">Histidine biosynthesis</keyword>
<dbReference type="NCBIfam" id="TIGR01140">
    <property type="entry name" value="L_thr_O3P_dcar"/>
    <property type="match status" value="1"/>
</dbReference>
<comment type="similarity">
    <text evidence="12">Belongs to the class-II pyridoxal-phosphate-dependent aminotransferase family. Histidinol-phosphate aminotransferase subfamily.</text>
</comment>
<dbReference type="SUPFAM" id="SSF53383">
    <property type="entry name" value="PLP-dependent transferases"/>
    <property type="match status" value="1"/>
</dbReference>
<keyword evidence="6 12" id="KW-0028">Amino-acid biosynthesis</keyword>
<keyword evidence="5 12" id="KW-0032">Aminotransferase</keyword>
<keyword evidence="8 12" id="KW-0663">Pyridoxal phosphate</keyword>
<dbReference type="InterPro" id="IPR004838">
    <property type="entry name" value="NHTrfase_class1_PyrdxlP-BS"/>
</dbReference>
<evidence type="ECO:0000256" key="8">
    <source>
        <dbReference type="ARBA" id="ARBA00022898"/>
    </source>
</evidence>
<evidence type="ECO:0000256" key="2">
    <source>
        <dbReference type="ARBA" id="ARBA00003444"/>
    </source>
</evidence>
<protein>
    <recommendedName>
        <fullName evidence="12">Histidinol-phosphate aminotransferase</fullName>
        <ecNumber evidence="12">2.6.1.9</ecNumber>
    </recommendedName>
    <alternativeName>
        <fullName evidence="12">Imidazole acetol-phosphate transaminase</fullName>
    </alternativeName>
</protein>
<dbReference type="GO" id="GO:0030170">
    <property type="term" value="F:pyridoxal phosphate binding"/>
    <property type="evidence" value="ECO:0007669"/>
    <property type="project" value="InterPro"/>
</dbReference>
<dbReference type="Gene3D" id="3.40.640.10">
    <property type="entry name" value="Type I PLP-dependent aspartate aminotransferase-like (Major domain)"/>
    <property type="match status" value="1"/>
</dbReference>
<evidence type="ECO:0000256" key="11">
    <source>
        <dbReference type="ARBA" id="ARBA00048531"/>
    </source>
</evidence>
<dbReference type="HAMAP" id="MF_01023">
    <property type="entry name" value="HisC_aminotrans_2"/>
    <property type="match status" value="1"/>
</dbReference>
<dbReference type="InterPro" id="IPR005860">
    <property type="entry name" value="CobD"/>
</dbReference>
<gene>
    <name evidence="12" type="primary">hisC</name>
    <name evidence="14" type="ORF">DRJ21_01580</name>
</gene>
<dbReference type="AlphaFoldDB" id="A0A497EVF2"/>
<comment type="catalytic activity">
    <reaction evidence="11">
        <text>O-phospho-L-threonine + H(+) = (R)-1-aminopropan-2-yl phosphate + CO2</text>
        <dbReference type="Rhea" id="RHEA:11492"/>
        <dbReference type="ChEBI" id="CHEBI:15378"/>
        <dbReference type="ChEBI" id="CHEBI:16526"/>
        <dbReference type="ChEBI" id="CHEBI:58563"/>
        <dbReference type="ChEBI" id="CHEBI:58675"/>
        <dbReference type="EC" id="4.1.1.81"/>
    </reaction>
</comment>
<comment type="function">
    <text evidence="2">Decarboxylates L-threonine-O-3-phosphate to yield (R)-1-amino-2-propanol O-2-phosphate, the precursor for the linkage between the nucleotide loop and the corrin ring in cobalamin.</text>
</comment>
<comment type="catalytic activity">
    <reaction evidence="12">
        <text>L-histidinol phosphate + 2-oxoglutarate = 3-(imidazol-4-yl)-2-oxopropyl phosphate + L-glutamate</text>
        <dbReference type="Rhea" id="RHEA:23744"/>
        <dbReference type="ChEBI" id="CHEBI:16810"/>
        <dbReference type="ChEBI" id="CHEBI:29985"/>
        <dbReference type="ChEBI" id="CHEBI:57766"/>
        <dbReference type="ChEBI" id="CHEBI:57980"/>
        <dbReference type="EC" id="2.6.1.9"/>
    </reaction>
</comment>
<accession>A0A497EVF2</accession>
<evidence type="ECO:0000259" key="13">
    <source>
        <dbReference type="Pfam" id="PF00155"/>
    </source>
</evidence>
<evidence type="ECO:0000256" key="5">
    <source>
        <dbReference type="ARBA" id="ARBA00022576"/>
    </source>
</evidence>
<dbReference type="CDD" id="cd00609">
    <property type="entry name" value="AAT_like"/>
    <property type="match status" value="1"/>
</dbReference>
<dbReference type="EC" id="2.6.1.9" evidence="12"/>
<keyword evidence="10" id="KW-0456">Lyase</keyword>
<feature type="domain" description="Aminotransferase class I/classII large" evidence="13">
    <location>
        <begin position="39"/>
        <end position="373"/>
    </location>
</feature>
<evidence type="ECO:0000256" key="7">
    <source>
        <dbReference type="ARBA" id="ARBA00022679"/>
    </source>
</evidence>
<feature type="modified residue" description="N6-(pyridoxal phosphate)lysine" evidence="12">
    <location>
        <position position="234"/>
    </location>
</feature>
<dbReference type="InterPro" id="IPR005861">
    <property type="entry name" value="HisP_aminotrans"/>
</dbReference>
<reference evidence="14 15" key="1">
    <citation type="submission" date="2018-06" db="EMBL/GenBank/DDBJ databases">
        <title>Extensive metabolic versatility and redundancy in microbially diverse, dynamic hydrothermal sediments.</title>
        <authorList>
            <person name="Dombrowski N."/>
            <person name="Teske A."/>
            <person name="Baker B.J."/>
        </authorList>
    </citation>
    <scope>NUCLEOTIDE SEQUENCE [LARGE SCALE GENOMIC DNA]</scope>
    <source>
        <strain evidence="14">B30_G17</strain>
    </source>
</reference>
<evidence type="ECO:0000256" key="3">
    <source>
        <dbReference type="ARBA" id="ARBA00004953"/>
    </source>
</evidence>
<keyword evidence="7 12" id="KW-0808">Transferase</keyword>
<dbReference type="InterPro" id="IPR015424">
    <property type="entry name" value="PyrdxlP-dep_Trfase"/>
</dbReference>
<dbReference type="InterPro" id="IPR015421">
    <property type="entry name" value="PyrdxlP-dep_Trfase_major"/>
</dbReference>
<evidence type="ECO:0000256" key="12">
    <source>
        <dbReference type="HAMAP-Rule" id="MF_01023"/>
    </source>
</evidence>
<evidence type="ECO:0000313" key="14">
    <source>
        <dbReference type="EMBL" id="RLE50628.1"/>
    </source>
</evidence>
<dbReference type="UniPathway" id="UPA00031">
    <property type="reaction ID" value="UER00012"/>
</dbReference>
<dbReference type="Pfam" id="PF00155">
    <property type="entry name" value="Aminotran_1_2"/>
    <property type="match status" value="1"/>
</dbReference>
<keyword evidence="4" id="KW-0169">Cobalamin biosynthesis</keyword>
<dbReference type="GO" id="GO:0009236">
    <property type="term" value="P:cobalamin biosynthetic process"/>
    <property type="evidence" value="ECO:0007669"/>
    <property type="project" value="UniProtKB-UniPathway"/>
</dbReference>
<dbReference type="NCBIfam" id="TIGR01141">
    <property type="entry name" value="hisC"/>
    <property type="match status" value="1"/>
</dbReference>
<dbReference type="GO" id="GO:0000105">
    <property type="term" value="P:L-histidine biosynthetic process"/>
    <property type="evidence" value="ECO:0007669"/>
    <property type="project" value="UniProtKB-UniRule"/>
</dbReference>
<sequence length="385" mass="44168">MNMNSLKNLARRELVDLKQCIHGGEIWEISQKYKVNVEEIIDFSANINPLGPSPKSLEAIKSNLENIKFYPDSNSKDLRIAIAKHFKTIKPSNIIVGNGSTELIYTFTRVFINKGDEAIIPIPTFGEYEVAVKEAGGRPVYVELNQEFNISPSNLLSRVNYKTKVIFLCNPNNPTGNLMSKRDVLEIVEMASRRDVLVFIDEAFMDFIPNEEKFSLISEVRKYWNLFILRSFTKFFGLAGLRIGYGIACEEMIDLLLKAKIPWNVNYLAQVAAKAALSDINYIEETRKLIARERDFLCRKLKQIPGLKVYPSHANFILVDLRNTGLTSLQLKRKLLKYGILIRDCSSFRGLDEYYVRIAIRTREENEKLIRIIRKVLEGALCSRN</sequence>
<comment type="pathway">
    <text evidence="12">Amino-acid biosynthesis; L-histidine biosynthesis; L-histidine from 5-phospho-alpha-D-ribose 1-diphosphate: step 7/9.</text>
</comment>
<evidence type="ECO:0000256" key="10">
    <source>
        <dbReference type="ARBA" id="ARBA00023239"/>
    </source>
</evidence>
<dbReference type="UniPathway" id="UPA00148"/>
<dbReference type="PANTHER" id="PTHR42885">
    <property type="entry name" value="HISTIDINOL-PHOSPHATE AMINOTRANSFERASE-RELATED"/>
    <property type="match status" value="1"/>
</dbReference>
<evidence type="ECO:0000313" key="15">
    <source>
        <dbReference type="Proteomes" id="UP000281962"/>
    </source>
</evidence>